<evidence type="ECO:0000313" key="2">
    <source>
        <dbReference type="Proteomes" id="UP000053268"/>
    </source>
</evidence>
<reference evidence="1 2" key="1">
    <citation type="journal article" date="2015" name="Nat. Commun.">
        <title>Outbred genome sequencing and CRISPR/Cas9 gene editing in butterflies.</title>
        <authorList>
            <person name="Li X."/>
            <person name="Fan D."/>
            <person name="Zhang W."/>
            <person name="Liu G."/>
            <person name="Zhang L."/>
            <person name="Zhao L."/>
            <person name="Fang X."/>
            <person name="Chen L."/>
            <person name="Dong Y."/>
            <person name="Chen Y."/>
            <person name="Ding Y."/>
            <person name="Zhao R."/>
            <person name="Feng M."/>
            <person name="Zhu Y."/>
            <person name="Feng Y."/>
            <person name="Jiang X."/>
            <person name="Zhu D."/>
            <person name="Xiang H."/>
            <person name="Feng X."/>
            <person name="Li S."/>
            <person name="Wang J."/>
            <person name="Zhang G."/>
            <person name="Kronforst M.R."/>
            <person name="Wang W."/>
        </authorList>
    </citation>
    <scope>NUCLEOTIDE SEQUENCE [LARGE SCALE GENOMIC DNA]</scope>
    <source>
        <strain evidence="1">Ya'a_city_454_Px</strain>
        <tissue evidence="1">Whole body</tissue>
    </source>
</reference>
<protein>
    <recommendedName>
        <fullName evidence="3">Peptidase S1 domain-containing protein</fullName>
    </recommendedName>
</protein>
<dbReference type="PANTHER" id="PTHR24260">
    <property type="match status" value="1"/>
</dbReference>
<name>A0A194PNU9_PAPXU</name>
<dbReference type="Gene3D" id="2.40.10.10">
    <property type="entry name" value="Trypsin-like serine proteases"/>
    <property type="match status" value="1"/>
</dbReference>
<dbReference type="PANTHER" id="PTHR24260:SF145">
    <property type="entry name" value="FI17609P1-RELATED"/>
    <property type="match status" value="1"/>
</dbReference>
<dbReference type="InterPro" id="IPR043504">
    <property type="entry name" value="Peptidase_S1_PA_chymotrypsin"/>
</dbReference>
<sequence>MICFFLYEKGANERREHRVCIKVVVCKLRDFATCHDNFDLKPADGVLEPHTFTWLAAVYYIHVTTSLPHQSVAPRVVLVHKQFVLGTAKDLLKLPKNYKLGHVIFGDYERDEEECGLTREQLKMNQKCSRAYFVMPHQEVIAHPEYTRFGIANSLAVVKLVRPIKSSVPIDLDGERMAKKTLKVFPHKDCIRHRRSTLGEGVSHELCTTGCGIRPGAPIISQDVDGIFQLIGLSAGSQPCRIHTMRSRLNDDPPLFIDVFPYVTWIMNVISASVVPRAFPGKLMLTEGGSSIGIRPGFLRQTNTQKFGWRGRMFVSGNYCYMRPKRQRRTAFFYLERFSVKAGPEAKVTVYIRISAGIQCTITCARLLIPNHKSTPIIDGVGSFNISVQLDTNWFPSRFFFTLGLNGKNTSADNLSKWWSQRNPKGMW</sequence>
<dbReference type="InterPro" id="IPR051333">
    <property type="entry name" value="CLIP_Serine_Protease"/>
</dbReference>
<gene>
    <name evidence="1" type="ORF">RR46_11991</name>
</gene>
<dbReference type="InterPro" id="IPR009003">
    <property type="entry name" value="Peptidase_S1_PA"/>
</dbReference>
<dbReference type="SUPFAM" id="SSF50494">
    <property type="entry name" value="Trypsin-like serine proteases"/>
    <property type="match status" value="1"/>
</dbReference>
<proteinExistence type="predicted"/>
<evidence type="ECO:0000313" key="1">
    <source>
        <dbReference type="EMBL" id="KPI94987.1"/>
    </source>
</evidence>
<dbReference type="Proteomes" id="UP000053268">
    <property type="component" value="Unassembled WGS sequence"/>
</dbReference>
<accession>A0A194PNU9</accession>
<dbReference type="AlphaFoldDB" id="A0A194PNU9"/>
<evidence type="ECO:0008006" key="3">
    <source>
        <dbReference type="Google" id="ProtNLM"/>
    </source>
</evidence>
<dbReference type="EMBL" id="KQ459597">
    <property type="protein sequence ID" value="KPI94987.1"/>
    <property type="molecule type" value="Genomic_DNA"/>
</dbReference>
<organism evidence="1 2">
    <name type="scientific">Papilio xuthus</name>
    <name type="common">Asian swallowtail butterfly</name>
    <dbReference type="NCBI Taxonomy" id="66420"/>
    <lineage>
        <taxon>Eukaryota</taxon>
        <taxon>Metazoa</taxon>
        <taxon>Ecdysozoa</taxon>
        <taxon>Arthropoda</taxon>
        <taxon>Hexapoda</taxon>
        <taxon>Insecta</taxon>
        <taxon>Pterygota</taxon>
        <taxon>Neoptera</taxon>
        <taxon>Endopterygota</taxon>
        <taxon>Lepidoptera</taxon>
        <taxon>Glossata</taxon>
        <taxon>Ditrysia</taxon>
        <taxon>Papilionoidea</taxon>
        <taxon>Papilionidae</taxon>
        <taxon>Papilioninae</taxon>
        <taxon>Papilio</taxon>
    </lineage>
</organism>
<keyword evidence="2" id="KW-1185">Reference proteome</keyword>